<dbReference type="KEGG" id="dpte:113799256"/>
<gene>
    <name evidence="7" type="primary">LOC113799256</name>
</gene>
<dbReference type="InterPro" id="IPR029036">
    <property type="entry name" value="P5CR_dimer"/>
</dbReference>
<evidence type="ECO:0000256" key="2">
    <source>
        <dbReference type="ARBA" id="ARBA00023002"/>
    </source>
</evidence>
<reference evidence="7" key="1">
    <citation type="submission" date="2025-08" db="UniProtKB">
        <authorList>
            <consortium name="RefSeq"/>
        </authorList>
    </citation>
    <scope>IDENTIFICATION</scope>
    <source>
        <strain evidence="7">Airmid</strain>
    </source>
</reference>
<feature type="compositionally biased region" description="Polar residues" evidence="3">
    <location>
        <begin position="16"/>
        <end position="25"/>
    </location>
</feature>
<proteinExistence type="inferred from homology"/>
<comment type="similarity">
    <text evidence="1">Belongs to the pyrroline-5-carboxylate reductase family.</text>
</comment>
<dbReference type="GO" id="GO:0055129">
    <property type="term" value="P:L-proline biosynthetic process"/>
    <property type="evidence" value="ECO:0007669"/>
    <property type="project" value="UniProtKB-UniPathway"/>
</dbReference>
<dbReference type="InterPro" id="IPR028939">
    <property type="entry name" value="P5C_Rdtase_cat_N"/>
</dbReference>
<organism evidence="6 7">
    <name type="scientific">Dermatophagoides pteronyssinus</name>
    <name type="common">European house dust mite</name>
    <dbReference type="NCBI Taxonomy" id="6956"/>
    <lineage>
        <taxon>Eukaryota</taxon>
        <taxon>Metazoa</taxon>
        <taxon>Ecdysozoa</taxon>
        <taxon>Arthropoda</taxon>
        <taxon>Chelicerata</taxon>
        <taxon>Arachnida</taxon>
        <taxon>Acari</taxon>
        <taxon>Acariformes</taxon>
        <taxon>Sarcoptiformes</taxon>
        <taxon>Astigmata</taxon>
        <taxon>Psoroptidia</taxon>
        <taxon>Analgoidea</taxon>
        <taxon>Pyroglyphidae</taxon>
        <taxon>Dermatophagoidinae</taxon>
        <taxon>Dermatophagoides</taxon>
    </lineage>
</organism>
<dbReference type="Proteomes" id="UP000515146">
    <property type="component" value="Unplaced"/>
</dbReference>
<dbReference type="OrthoDB" id="10263291at2759"/>
<evidence type="ECO:0000256" key="3">
    <source>
        <dbReference type="SAM" id="MobiDB-lite"/>
    </source>
</evidence>
<feature type="region of interest" description="Disordered" evidence="3">
    <location>
        <begin position="1"/>
        <end position="153"/>
    </location>
</feature>
<protein>
    <submittedName>
        <fullName evidence="7">Pyrroline-5-carboxylate reductase 3-like</fullName>
    </submittedName>
</protein>
<evidence type="ECO:0000259" key="5">
    <source>
        <dbReference type="Pfam" id="PF14748"/>
    </source>
</evidence>
<feature type="compositionally biased region" description="Basic and acidic residues" evidence="3">
    <location>
        <begin position="95"/>
        <end position="109"/>
    </location>
</feature>
<dbReference type="SUPFAM" id="SSF51735">
    <property type="entry name" value="NAD(P)-binding Rossmann-fold domains"/>
    <property type="match status" value="1"/>
</dbReference>
<dbReference type="InterPro" id="IPR008927">
    <property type="entry name" value="6-PGluconate_DH-like_C_sf"/>
</dbReference>
<dbReference type="GO" id="GO:0004735">
    <property type="term" value="F:pyrroline-5-carboxylate reductase activity"/>
    <property type="evidence" value="ECO:0007669"/>
    <property type="project" value="TreeGrafter"/>
</dbReference>
<accession>A0A6P6YKB1</accession>
<evidence type="ECO:0000256" key="1">
    <source>
        <dbReference type="ARBA" id="ARBA00005525"/>
    </source>
</evidence>
<dbReference type="Pfam" id="PF03807">
    <property type="entry name" value="F420_oxidored"/>
    <property type="match status" value="1"/>
</dbReference>
<dbReference type="RefSeq" id="XP_027205662.1">
    <property type="nucleotide sequence ID" value="XM_027349861.1"/>
</dbReference>
<feature type="compositionally biased region" description="Gly residues" evidence="3">
    <location>
        <begin position="51"/>
        <end position="61"/>
    </location>
</feature>
<keyword evidence="6" id="KW-1185">Reference proteome</keyword>
<evidence type="ECO:0000259" key="4">
    <source>
        <dbReference type="Pfam" id="PF03807"/>
    </source>
</evidence>
<dbReference type="Pfam" id="PF14748">
    <property type="entry name" value="P5CR_dimer"/>
    <property type="match status" value="1"/>
</dbReference>
<feature type="compositionally biased region" description="Basic and acidic residues" evidence="3">
    <location>
        <begin position="115"/>
        <end position="127"/>
    </location>
</feature>
<dbReference type="InParanoid" id="A0A6P6YKB1"/>
<dbReference type="UniPathway" id="UPA00098">
    <property type="reaction ID" value="UER00361"/>
</dbReference>
<evidence type="ECO:0000313" key="6">
    <source>
        <dbReference type="Proteomes" id="UP000515146"/>
    </source>
</evidence>
<dbReference type="AlphaFoldDB" id="A0A6P6YKB1"/>
<dbReference type="PANTHER" id="PTHR11645">
    <property type="entry name" value="PYRROLINE-5-CARBOXYLATE REDUCTASE"/>
    <property type="match status" value="1"/>
</dbReference>
<feature type="domain" description="Pyrroline-5-carboxylate reductase catalytic N-terminal" evidence="4">
    <location>
        <begin position="160"/>
        <end position="235"/>
    </location>
</feature>
<feature type="compositionally biased region" description="Low complexity" evidence="3">
    <location>
        <begin position="63"/>
        <end position="78"/>
    </location>
</feature>
<evidence type="ECO:0000313" key="7">
    <source>
        <dbReference type="RefSeq" id="XP_027205662.1"/>
    </source>
</evidence>
<dbReference type="Gene3D" id="1.10.3730.10">
    <property type="entry name" value="ProC C-terminal domain-like"/>
    <property type="match status" value="1"/>
</dbReference>
<keyword evidence="2" id="KW-0560">Oxidoreductase</keyword>
<dbReference type="Gene3D" id="3.40.50.720">
    <property type="entry name" value="NAD(P)-binding Rossmann-like Domain"/>
    <property type="match status" value="1"/>
</dbReference>
<dbReference type="PANTHER" id="PTHR11645:SF0">
    <property type="entry name" value="PYRROLINE-5-CARBOXYLATE REDUCTASE 3"/>
    <property type="match status" value="1"/>
</dbReference>
<dbReference type="InterPro" id="IPR036291">
    <property type="entry name" value="NAD(P)-bd_dom_sf"/>
</dbReference>
<feature type="compositionally biased region" description="Basic and acidic residues" evidence="3">
    <location>
        <begin position="35"/>
        <end position="47"/>
    </location>
</feature>
<sequence length="447" mass="48362">MSEKSISNKPDDENDPSSTQVSPQSEMGEKSLAQKSEKSSTDQKKDDEEGGGGGGGGGGGNASPSLEQQQPPENNEQSTTATNDDKHQASTLESESQKDINDDIGADEKSDAEEKETVPQKKDEKQKSSKKSAKSSVKESSGKGMTKRRKGEKLTKQNCRIGFVGAGKMTEMIIKGLLEYAGITAKQIFVASKSGKNHDHYKQLGCSVTKRSYDIFGKMDCDVVFLAIHGYVIRQCYQHGGIRPLALTTNFIPNQRHPIYILSLVGGIPINDIKKTLLNPDHPDKYQIEMHRIILNHSVGYGQGIGSLDVDLDSKNCAQIIRELLTPLARFEHTPENQMDIACALVGCGSAFCYYFLSAISDGAFKKGLNKAKAIKIAADALRSASVSLLVSGKNPSDLRDTYASPSGPAIYGIYVLDKDDFPSGISSAVDSAYKRIKELADKPVTS</sequence>
<dbReference type="OMA" id="QMDIACA"/>
<name>A0A6P6YKB1_DERPT</name>
<dbReference type="SUPFAM" id="SSF48179">
    <property type="entry name" value="6-phosphogluconate dehydrogenase C-terminal domain-like"/>
    <property type="match status" value="1"/>
</dbReference>
<feature type="domain" description="Pyrroline-5-carboxylate reductase dimerisation" evidence="5">
    <location>
        <begin position="336"/>
        <end position="440"/>
    </location>
</feature>